<dbReference type="InterPro" id="IPR007460">
    <property type="entry name" value="BrnT_toxin"/>
</dbReference>
<evidence type="ECO:0000313" key="2">
    <source>
        <dbReference type="Proteomes" id="UP001055117"/>
    </source>
</evidence>
<dbReference type="InterPro" id="IPR038573">
    <property type="entry name" value="BrnT_sf"/>
</dbReference>
<dbReference type="RefSeq" id="WP_210246516.1">
    <property type="nucleotide sequence ID" value="NZ_BPQG01000051.1"/>
</dbReference>
<protein>
    <recommendedName>
        <fullName evidence="3">BrnT family toxin</fullName>
    </recommendedName>
</protein>
<dbReference type="EMBL" id="BPQG01000051">
    <property type="protein sequence ID" value="GJD45418.1"/>
    <property type="molecule type" value="Genomic_DNA"/>
</dbReference>
<reference evidence="1 2" key="1">
    <citation type="journal article" date="2021" name="Front. Microbiol.">
        <title>Comprehensive Comparative Genomics and Phenotyping of Methylobacterium Species.</title>
        <authorList>
            <person name="Alessa O."/>
            <person name="Ogura Y."/>
            <person name="Fujitani Y."/>
            <person name="Takami H."/>
            <person name="Hayashi T."/>
            <person name="Sahin N."/>
            <person name="Tani A."/>
        </authorList>
    </citation>
    <scope>NUCLEOTIDE SEQUENCE [LARGE SCALE GENOMIC DNA]</scope>
    <source>
        <strain evidence="1 2">DSM 23679</strain>
    </source>
</reference>
<accession>A0ABQ4QJI9</accession>
<name>A0ABQ4QJI9_9HYPH</name>
<dbReference type="Gene3D" id="3.10.450.530">
    <property type="entry name" value="Ribonuclease toxin, BrnT, of type II toxin-antitoxin system"/>
    <property type="match status" value="1"/>
</dbReference>
<sequence length="101" mass="11439">MLTVAGFEWDGGNWPKCGRHGVSKGEIEHVIASARFVVDDPSPIEKRLRTAGRTEAGRFVFVVFTLRQIDGRTMIRPISSRYMHAKEVKSYEDAMARADDR</sequence>
<gene>
    <name evidence="1" type="ORF">AFCDBAGC_3291</name>
</gene>
<dbReference type="Pfam" id="PF04365">
    <property type="entry name" value="BrnT_toxin"/>
    <property type="match status" value="1"/>
</dbReference>
<keyword evidence="2" id="KW-1185">Reference proteome</keyword>
<evidence type="ECO:0008006" key="3">
    <source>
        <dbReference type="Google" id="ProtNLM"/>
    </source>
</evidence>
<organism evidence="1 2">
    <name type="scientific">Methylobacterium cerastii</name>
    <dbReference type="NCBI Taxonomy" id="932741"/>
    <lineage>
        <taxon>Bacteria</taxon>
        <taxon>Pseudomonadati</taxon>
        <taxon>Pseudomonadota</taxon>
        <taxon>Alphaproteobacteria</taxon>
        <taxon>Hyphomicrobiales</taxon>
        <taxon>Methylobacteriaceae</taxon>
        <taxon>Methylobacterium</taxon>
    </lineage>
</organism>
<dbReference type="Proteomes" id="UP001055117">
    <property type="component" value="Unassembled WGS sequence"/>
</dbReference>
<comment type="caution">
    <text evidence="1">The sequence shown here is derived from an EMBL/GenBank/DDBJ whole genome shotgun (WGS) entry which is preliminary data.</text>
</comment>
<evidence type="ECO:0000313" key="1">
    <source>
        <dbReference type="EMBL" id="GJD45418.1"/>
    </source>
</evidence>
<proteinExistence type="predicted"/>